<dbReference type="EMBL" id="CATKSN020000184">
    <property type="protein sequence ID" value="CAI9149227.1"/>
    <property type="molecule type" value="Genomic_DNA"/>
</dbReference>
<keyword evidence="2" id="KW-1185">Reference proteome</keyword>
<accession>A0ABN8XIL1</accession>
<reference evidence="1" key="1">
    <citation type="submission" date="2023-04" db="EMBL/GenBank/DDBJ databases">
        <authorList>
            <consortium name="ELIXIR-Norway"/>
        </authorList>
    </citation>
    <scope>NUCLEOTIDE SEQUENCE [LARGE SCALE GENOMIC DNA]</scope>
</reference>
<protein>
    <submittedName>
        <fullName evidence="1">Uncharacterized protein</fullName>
    </submittedName>
</protein>
<dbReference type="Proteomes" id="UP001176941">
    <property type="component" value="Unassembled WGS sequence"/>
</dbReference>
<sequence>MSATNYPPSDGLHRHDGLRCTLRARVPGLCFLITACIRGYCRAFEARVTLKDTASARKQMYAKQPIEPGYADAASASEMHTLLSTRDECKPACGRVDQAFVDTPTRLKYDVLLSFCKGNVDFGTTLSRDNVTKISTHGQSMTLQEGEPC</sequence>
<name>A0ABN8XIL1_RANTA</name>
<evidence type="ECO:0000313" key="2">
    <source>
        <dbReference type="Proteomes" id="UP001176941"/>
    </source>
</evidence>
<evidence type="ECO:0000313" key="1">
    <source>
        <dbReference type="EMBL" id="CAI9149227.1"/>
    </source>
</evidence>
<organism evidence="1 2">
    <name type="scientific">Rangifer tarandus platyrhynchus</name>
    <name type="common">Svalbard reindeer</name>
    <dbReference type="NCBI Taxonomy" id="3082113"/>
    <lineage>
        <taxon>Eukaryota</taxon>
        <taxon>Metazoa</taxon>
        <taxon>Chordata</taxon>
        <taxon>Craniata</taxon>
        <taxon>Vertebrata</taxon>
        <taxon>Euteleostomi</taxon>
        <taxon>Mammalia</taxon>
        <taxon>Eutheria</taxon>
        <taxon>Laurasiatheria</taxon>
        <taxon>Artiodactyla</taxon>
        <taxon>Ruminantia</taxon>
        <taxon>Pecora</taxon>
        <taxon>Cervidae</taxon>
        <taxon>Odocoileinae</taxon>
        <taxon>Rangifer</taxon>
    </lineage>
</organism>
<comment type="caution">
    <text evidence="1">The sequence shown here is derived from an EMBL/GenBank/DDBJ whole genome shotgun (WGS) entry which is preliminary data.</text>
</comment>
<gene>
    <name evidence="1" type="ORF">MRATA1EN1_LOCUS30845</name>
</gene>
<proteinExistence type="predicted"/>